<gene>
    <name evidence="2" type="ORF">METZ01_LOCUS290135</name>
</gene>
<organism evidence="2">
    <name type="scientific">marine metagenome</name>
    <dbReference type="NCBI Taxonomy" id="408172"/>
    <lineage>
        <taxon>unclassified sequences</taxon>
        <taxon>metagenomes</taxon>
        <taxon>ecological metagenomes</taxon>
    </lineage>
</organism>
<dbReference type="SUPFAM" id="SSF51556">
    <property type="entry name" value="Metallo-dependent hydrolases"/>
    <property type="match status" value="1"/>
</dbReference>
<feature type="non-terminal residue" evidence="2">
    <location>
        <position position="197"/>
    </location>
</feature>
<dbReference type="GO" id="GO:0016810">
    <property type="term" value="F:hydrolase activity, acting on carbon-nitrogen (but not peptide) bonds"/>
    <property type="evidence" value="ECO:0007669"/>
    <property type="project" value="InterPro"/>
</dbReference>
<name>A0A382LQW9_9ZZZZ</name>
<evidence type="ECO:0000313" key="2">
    <source>
        <dbReference type="EMBL" id="SVC37281.1"/>
    </source>
</evidence>
<dbReference type="PANTHER" id="PTHR43135">
    <property type="entry name" value="ALPHA-D-RIBOSE 1-METHYLPHOSPHONATE 5-TRIPHOSPHATE DIPHOSPHATASE"/>
    <property type="match status" value="1"/>
</dbReference>
<evidence type="ECO:0000259" key="1">
    <source>
        <dbReference type="Pfam" id="PF01979"/>
    </source>
</evidence>
<feature type="non-terminal residue" evidence="2">
    <location>
        <position position="1"/>
    </location>
</feature>
<proteinExistence type="predicted"/>
<dbReference type="Pfam" id="PF01979">
    <property type="entry name" value="Amidohydro_1"/>
    <property type="match status" value="1"/>
</dbReference>
<reference evidence="2" key="1">
    <citation type="submission" date="2018-05" db="EMBL/GenBank/DDBJ databases">
        <authorList>
            <person name="Lanie J.A."/>
            <person name="Ng W.-L."/>
            <person name="Kazmierczak K.M."/>
            <person name="Andrzejewski T.M."/>
            <person name="Davidsen T.M."/>
            <person name="Wayne K.J."/>
            <person name="Tettelin H."/>
            <person name="Glass J.I."/>
            <person name="Rusch D."/>
            <person name="Podicherti R."/>
            <person name="Tsui H.-C.T."/>
            <person name="Winkler M.E."/>
        </authorList>
    </citation>
    <scope>NUCLEOTIDE SEQUENCE</scope>
</reference>
<dbReference type="InterPro" id="IPR011059">
    <property type="entry name" value="Metal-dep_hydrolase_composite"/>
</dbReference>
<feature type="domain" description="Amidohydrolase-related" evidence="1">
    <location>
        <begin position="63"/>
        <end position="192"/>
    </location>
</feature>
<dbReference type="InterPro" id="IPR032466">
    <property type="entry name" value="Metal_Hydrolase"/>
</dbReference>
<dbReference type="InterPro" id="IPR051781">
    <property type="entry name" value="Metallo-dep_Hydrolase"/>
</dbReference>
<dbReference type="InterPro" id="IPR006680">
    <property type="entry name" value="Amidohydro-rel"/>
</dbReference>
<accession>A0A382LQW9</accession>
<protein>
    <recommendedName>
        <fullName evidence="1">Amidohydrolase-related domain-containing protein</fullName>
    </recommendedName>
</protein>
<dbReference type="Gene3D" id="2.30.40.10">
    <property type="entry name" value="Urease, subunit C, domain 1"/>
    <property type="match status" value="1"/>
</dbReference>
<dbReference type="Gene3D" id="3.20.20.140">
    <property type="entry name" value="Metal-dependent hydrolases"/>
    <property type="match status" value="1"/>
</dbReference>
<dbReference type="SUPFAM" id="SSF51338">
    <property type="entry name" value="Composite domain of metallo-dependent hydrolases"/>
    <property type="match status" value="1"/>
</dbReference>
<dbReference type="AlphaFoldDB" id="A0A382LQW9"/>
<dbReference type="PANTHER" id="PTHR43135:SF3">
    <property type="entry name" value="ALPHA-D-RIBOSE 1-METHYLPHOSPHONATE 5-TRIPHOSPHATE DIPHOSPHATASE"/>
    <property type="match status" value="1"/>
</dbReference>
<sequence length="197" mass="20667">VNSSSFDFTLLTGALLIDGTGNSPVENGAILVKDGEIKAIGHRDSISIPEHANVTTINYPNQTILPGLIDCHVHLTGIGDGRSGDELATLPDEVLTLQGSQNANRHLQSGVTTVRDLGAKNKTTFMLRKSAEMGLVKTPRLLLSGRPITIIGGHLSYFGTSVTGTTEARAAVRQLLSEGADLIKITATGGSTRTSIP</sequence>
<dbReference type="EMBL" id="UINC01087698">
    <property type="protein sequence ID" value="SVC37281.1"/>
    <property type="molecule type" value="Genomic_DNA"/>
</dbReference>